<dbReference type="OrthoDB" id="9809485at2"/>
<feature type="binding site" evidence="10">
    <location>
        <position position="287"/>
    </location>
    <ligand>
        <name>Zn(2+)</name>
        <dbReference type="ChEBI" id="CHEBI:29105"/>
    </ligand>
</feature>
<feature type="binding site" evidence="10">
    <location>
        <position position="285"/>
    </location>
    <ligand>
        <name>Zn(2+)</name>
        <dbReference type="ChEBI" id="CHEBI:29105"/>
    </ligand>
</feature>
<dbReference type="Proteomes" id="UP000001868">
    <property type="component" value="Chromosome"/>
</dbReference>
<comment type="similarity">
    <text evidence="10">Belongs to the TRAFAC class YlqF/YawG GTPase family. RsgA subfamily.</text>
</comment>
<evidence type="ECO:0000259" key="12">
    <source>
        <dbReference type="PROSITE" id="PS51721"/>
    </source>
</evidence>
<dbReference type="InterPro" id="IPR027417">
    <property type="entry name" value="P-loop_NTPase"/>
</dbReference>
<dbReference type="GO" id="GO:0005737">
    <property type="term" value="C:cytoplasm"/>
    <property type="evidence" value="ECO:0007669"/>
    <property type="project" value="UniProtKB-SubCell"/>
</dbReference>
<dbReference type="PANTHER" id="PTHR32120:SF10">
    <property type="entry name" value="SMALL RIBOSOMAL SUBUNIT BIOGENESIS GTPASE RSGA"/>
    <property type="match status" value="1"/>
</dbReference>
<comment type="subunit">
    <text evidence="10">Monomer. Associates with 30S ribosomal subunit, binds 16S rRNA.</text>
</comment>
<comment type="cofactor">
    <cofactor evidence="10">
        <name>Zn(2+)</name>
        <dbReference type="ChEBI" id="CHEBI:29105"/>
    </cofactor>
    <text evidence="10">Binds 1 zinc ion per subunit.</text>
</comment>
<dbReference type="STRING" id="450851.PHZ_c0778"/>
<evidence type="ECO:0000256" key="7">
    <source>
        <dbReference type="ARBA" id="ARBA00022833"/>
    </source>
</evidence>
<evidence type="ECO:0000313" key="14">
    <source>
        <dbReference type="Proteomes" id="UP000001868"/>
    </source>
</evidence>
<evidence type="ECO:0000256" key="2">
    <source>
        <dbReference type="ARBA" id="ARBA00022517"/>
    </source>
</evidence>
<dbReference type="GO" id="GO:0042274">
    <property type="term" value="P:ribosomal small subunit biogenesis"/>
    <property type="evidence" value="ECO:0007669"/>
    <property type="project" value="UniProtKB-UniRule"/>
</dbReference>
<dbReference type="HAMAP" id="MF_01820">
    <property type="entry name" value="GTPase_RsgA"/>
    <property type="match status" value="1"/>
</dbReference>
<feature type="domain" description="CP-type G" evidence="12">
    <location>
        <begin position="98"/>
        <end position="257"/>
    </location>
</feature>
<dbReference type="InterPro" id="IPR010914">
    <property type="entry name" value="RsgA_GTPase_dom"/>
</dbReference>
<reference evidence="13 14" key="1">
    <citation type="journal article" date="2008" name="BMC Genomics">
        <title>Complete genome of Phenylobacterium zucineum - a novel facultative intracellular bacterium isolated from human erythroleukemia cell line K562.</title>
        <authorList>
            <person name="Luo Y."/>
            <person name="Xu X."/>
            <person name="Ding Z."/>
            <person name="Liu Z."/>
            <person name="Zhang B."/>
            <person name="Yan Z."/>
            <person name="Sun J."/>
            <person name="Hu S."/>
            <person name="Hu X."/>
        </authorList>
    </citation>
    <scope>NUCLEOTIDE SEQUENCE [LARGE SCALE GENOMIC DNA]</scope>
    <source>
        <strain evidence="13 14">HLK1</strain>
    </source>
</reference>
<dbReference type="AlphaFoldDB" id="B4RG68"/>
<keyword evidence="7 10" id="KW-0862">Zinc</keyword>
<keyword evidence="3 10" id="KW-0479">Metal-binding</keyword>
<dbReference type="InterPro" id="IPR030378">
    <property type="entry name" value="G_CP_dom"/>
</dbReference>
<keyword evidence="4 10" id="KW-0699">rRNA-binding</keyword>
<keyword evidence="9 10" id="KW-0342">GTP-binding</keyword>
<dbReference type="eggNOG" id="COG1162">
    <property type="taxonomic scope" value="Bacteria"/>
</dbReference>
<dbReference type="PROSITE" id="PS50936">
    <property type="entry name" value="ENGC_GTPASE"/>
    <property type="match status" value="1"/>
</dbReference>
<dbReference type="PANTHER" id="PTHR32120">
    <property type="entry name" value="SMALL RIBOSOMAL SUBUNIT BIOGENESIS GTPASE RSGA"/>
    <property type="match status" value="1"/>
</dbReference>
<keyword evidence="8 10" id="KW-0694">RNA-binding</keyword>
<evidence type="ECO:0000256" key="5">
    <source>
        <dbReference type="ARBA" id="ARBA00022741"/>
    </source>
</evidence>
<evidence type="ECO:0000259" key="11">
    <source>
        <dbReference type="PROSITE" id="PS50936"/>
    </source>
</evidence>
<accession>B4RG68</accession>
<keyword evidence="2 10" id="KW-0690">Ribosome biogenesis</keyword>
<dbReference type="EC" id="3.6.1.-" evidence="10"/>
<dbReference type="HOGENOM" id="CLU_033617_0_1_5"/>
<protein>
    <recommendedName>
        <fullName evidence="10">Small ribosomal subunit biogenesis GTPase RsgA</fullName>
        <ecNumber evidence="10">3.6.1.-</ecNumber>
    </recommendedName>
</protein>
<evidence type="ECO:0000313" key="13">
    <source>
        <dbReference type="EMBL" id="ACG77192.1"/>
    </source>
</evidence>
<dbReference type="EMBL" id="CP000747">
    <property type="protein sequence ID" value="ACG77192.1"/>
    <property type="molecule type" value="Genomic_DNA"/>
</dbReference>
<evidence type="ECO:0000256" key="9">
    <source>
        <dbReference type="ARBA" id="ARBA00023134"/>
    </source>
</evidence>
<dbReference type="Gene3D" id="1.10.40.50">
    <property type="entry name" value="Probable gtpase engc, domain 3"/>
    <property type="match status" value="1"/>
</dbReference>
<keyword evidence="5 10" id="KW-0547">Nucleotide-binding</keyword>
<dbReference type="NCBIfam" id="TIGR00157">
    <property type="entry name" value="ribosome small subunit-dependent GTPase A"/>
    <property type="match status" value="1"/>
</dbReference>
<dbReference type="GO" id="GO:0003924">
    <property type="term" value="F:GTPase activity"/>
    <property type="evidence" value="ECO:0007669"/>
    <property type="project" value="UniProtKB-UniRule"/>
</dbReference>
<dbReference type="GO" id="GO:0005525">
    <property type="term" value="F:GTP binding"/>
    <property type="evidence" value="ECO:0007669"/>
    <property type="project" value="UniProtKB-UniRule"/>
</dbReference>
<evidence type="ECO:0000256" key="8">
    <source>
        <dbReference type="ARBA" id="ARBA00022884"/>
    </source>
</evidence>
<comment type="function">
    <text evidence="10">One of several proteins that assist in the late maturation steps of the functional core of the 30S ribosomal subunit. Helps release RbfA from mature subunits. May play a role in the assembly of ribosomal proteins into the subunit. Circularly permuted GTPase that catalyzes slow GTP hydrolysis, GTPase activity is stimulated by the 30S ribosomal subunit.</text>
</comment>
<dbReference type="SUPFAM" id="SSF52540">
    <property type="entry name" value="P-loop containing nucleoside triphosphate hydrolases"/>
    <property type="match status" value="1"/>
</dbReference>
<organism evidence="13 14">
    <name type="scientific">Phenylobacterium zucineum (strain HLK1)</name>
    <dbReference type="NCBI Taxonomy" id="450851"/>
    <lineage>
        <taxon>Bacteria</taxon>
        <taxon>Pseudomonadati</taxon>
        <taxon>Pseudomonadota</taxon>
        <taxon>Alphaproteobacteria</taxon>
        <taxon>Caulobacterales</taxon>
        <taxon>Caulobacteraceae</taxon>
        <taxon>Phenylobacterium</taxon>
    </lineage>
</organism>
<feature type="binding site" evidence="10">
    <location>
        <begin position="147"/>
        <end position="150"/>
    </location>
    <ligand>
        <name>GTP</name>
        <dbReference type="ChEBI" id="CHEBI:37565"/>
    </ligand>
</feature>
<dbReference type="GO" id="GO:0046872">
    <property type="term" value="F:metal ion binding"/>
    <property type="evidence" value="ECO:0007669"/>
    <property type="project" value="UniProtKB-KW"/>
</dbReference>
<dbReference type="CDD" id="cd01854">
    <property type="entry name" value="YjeQ_EngC"/>
    <property type="match status" value="1"/>
</dbReference>
<evidence type="ECO:0000256" key="10">
    <source>
        <dbReference type="HAMAP-Rule" id="MF_01820"/>
    </source>
</evidence>
<dbReference type="PROSITE" id="PS51721">
    <property type="entry name" value="G_CP"/>
    <property type="match status" value="1"/>
</dbReference>
<proteinExistence type="inferred from homology"/>
<dbReference type="InterPro" id="IPR004881">
    <property type="entry name" value="Ribosome_biogen_GTPase_RsgA"/>
</dbReference>
<keyword evidence="1 10" id="KW-0963">Cytoplasm</keyword>
<evidence type="ECO:0000256" key="3">
    <source>
        <dbReference type="ARBA" id="ARBA00022723"/>
    </source>
</evidence>
<feature type="binding site" evidence="10">
    <location>
        <position position="293"/>
    </location>
    <ligand>
        <name>Zn(2+)</name>
        <dbReference type="ChEBI" id="CHEBI:29105"/>
    </ligand>
</feature>
<evidence type="ECO:0000256" key="1">
    <source>
        <dbReference type="ARBA" id="ARBA00022490"/>
    </source>
</evidence>
<keyword evidence="14" id="KW-1185">Reference proteome</keyword>
<evidence type="ECO:0000256" key="4">
    <source>
        <dbReference type="ARBA" id="ARBA00022730"/>
    </source>
</evidence>
<feature type="domain" description="EngC GTPase" evidence="11">
    <location>
        <begin position="108"/>
        <end position="255"/>
    </location>
</feature>
<dbReference type="GO" id="GO:0019843">
    <property type="term" value="F:rRNA binding"/>
    <property type="evidence" value="ECO:0007669"/>
    <property type="project" value="UniProtKB-KW"/>
</dbReference>
<comment type="subcellular location">
    <subcellularLocation>
        <location evidence="10">Cytoplasm</location>
    </subcellularLocation>
</comment>
<dbReference type="Gene3D" id="3.40.50.300">
    <property type="entry name" value="P-loop containing nucleotide triphosphate hydrolases"/>
    <property type="match status" value="1"/>
</dbReference>
<keyword evidence="6 10" id="KW-0378">Hydrolase</keyword>
<dbReference type="Pfam" id="PF03193">
    <property type="entry name" value="RsgA_GTPase"/>
    <property type="match status" value="1"/>
</dbReference>
<name>B4RG68_PHEZH</name>
<dbReference type="RefSeq" id="WP_012521340.1">
    <property type="nucleotide sequence ID" value="NC_011144.1"/>
</dbReference>
<sequence>MLTQYGWSDELQRDFASYAAQGLKAGRVIVQQRGGYRLITEAGETDAKAAGRLMKSREEMARPVAGDWVAYEPRKAPEPAFVQHVLPRRTAFVRKAAGRGVHAQVVAANVDVAFLVTSLNSDLNLRRLERYLATAHESGARPVIVLTKADLAPDAAERVAEVRTIAGEAPVLAVAAKQGEGLEAVAAHLEPGRTAVLLGMSGAGKSTLLNALAGSERMATGEIREDDERGRHTTTHRELVLLPSGGLILDTPGMRELGLWDADAGVSAVFEDIEALVGECRFSDCGHGGEPGCAVRAALADGSLDPDRWASFRKLQAEAAYEQRREDPRAAAENRKLWAGRHKQAKAWIKQKRSFGDEES</sequence>
<feature type="binding site" evidence="10">
    <location>
        <begin position="199"/>
        <end position="207"/>
    </location>
    <ligand>
        <name>GTP</name>
        <dbReference type="ChEBI" id="CHEBI:37565"/>
    </ligand>
</feature>
<evidence type="ECO:0000256" key="6">
    <source>
        <dbReference type="ARBA" id="ARBA00022801"/>
    </source>
</evidence>
<dbReference type="KEGG" id="pzu:PHZ_c0778"/>
<feature type="binding site" evidence="10">
    <location>
        <position position="280"/>
    </location>
    <ligand>
        <name>Zn(2+)</name>
        <dbReference type="ChEBI" id="CHEBI:29105"/>
    </ligand>
</feature>
<gene>
    <name evidence="10" type="primary">rsgA</name>
    <name evidence="13" type="ordered locus">PHZ_c0778</name>
</gene>